<organism evidence="3 4">
    <name type="scientific">Bradyrhizobium lablabi</name>
    <dbReference type="NCBI Taxonomy" id="722472"/>
    <lineage>
        <taxon>Bacteria</taxon>
        <taxon>Pseudomonadati</taxon>
        <taxon>Pseudomonadota</taxon>
        <taxon>Alphaproteobacteria</taxon>
        <taxon>Hyphomicrobiales</taxon>
        <taxon>Nitrobacteraceae</taxon>
        <taxon>Bradyrhizobium</taxon>
    </lineage>
</organism>
<dbReference type="PANTHER" id="PTHR46797:SF2">
    <property type="entry name" value="TRANSCRIPTIONAL REGULATOR"/>
    <property type="match status" value="1"/>
</dbReference>
<dbReference type="GO" id="GO:0003700">
    <property type="term" value="F:DNA-binding transcription factor activity"/>
    <property type="evidence" value="ECO:0007669"/>
    <property type="project" value="TreeGrafter"/>
</dbReference>
<reference evidence="3 4" key="1">
    <citation type="submission" date="2016-11" db="EMBL/GenBank/DDBJ databases">
        <authorList>
            <person name="Jaros S."/>
            <person name="Januszkiewicz K."/>
            <person name="Wedrychowicz H."/>
        </authorList>
    </citation>
    <scope>NUCLEOTIDE SEQUENCE [LARGE SCALE GENOMIC DNA]</scope>
    <source>
        <strain evidence="3 4">GAS499</strain>
    </source>
</reference>
<dbReference type="Gene3D" id="2.60.120.10">
    <property type="entry name" value="Jelly Rolls"/>
    <property type="match status" value="1"/>
</dbReference>
<dbReference type="InterPro" id="IPR011051">
    <property type="entry name" value="RmlC_Cupin_sf"/>
</dbReference>
<evidence type="ECO:0000256" key="1">
    <source>
        <dbReference type="ARBA" id="ARBA00023125"/>
    </source>
</evidence>
<dbReference type="InterPro" id="IPR001387">
    <property type="entry name" value="Cro/C1-type_HTH"/>
</dbReference>
<dbReference type="EMBL" id="LT670844">
    <property type="protein sequence ID" value="SHJ90920.1"/>
    <property type="molecule type" value="Genomic_DNA"/>
</dbReference>
<accession>A0A1M6N5E3</accession>
<evidence type="ECO:0000313" key="3">
    <source>
        <dbReference type="EMBL" id="SHJ90920.1"/>
    </source>
</evidence>
<dbReference type="InterPro" id="IPR013096">
    <property type="entry name" value="Cupin_2"/>
</dbReference>
<dbReference type="PROSITE" id="PS50943">
    <property type="entry name" value="HTH_CROC1"/>
    <property type="match status" value="1"/>
</dbReference>
<dbReference type="OrthoDB" id="9814751at2"/>
<protein>
    <submittedName>
        <fullName evidence="3">Transcriptional regulator, XRE family with cupin sensor</fullName>
    </submittedName>
</protein>
<evidence type="ECO:0000259" key="2">
    <source>
        <dbReference type="PROSITE" id="PS50943"/>
    </source>
</evidence>
<keyword evidence="1" id="KW-0238">DNA-binding</keyword>
<evidence type="ECO:0000313" key="4">
    <source>
        <dbReference type="Proteomes" id="UP000189935"/>
    </source>
</evidence>
<feature type="domain" description="HTH cro/C1-type" evidence="2">
    <location>
        <begin position="26"/>
        <end position="80"/>
    </location>
</feature>
<dbReference type="GO" id="GO:0005829">
    <property type="term" value="C:cytosol"/>
    <property type="evidence" value="ECO:0007669"/>
    <property type="project" value="TreeGrafter"/>
</dbReference>
<dbReference type="InterPro" id="IPR010982">
    <property type="entry name" value="Lambda_DNA-bd_dom_sf"/>
</dbReference>
<dbReference type="InterPro" id="IPR014710">
    <property type="entry name" value="RmlC-like_jellyroll"/>
</dbReference>
<dbReference type="Pfam" id="PF07883">
    <property type="entry name" value="Cupin_2"/>
    <property type="match status" value="1"/>
</dbReference>
<dbReference type="AlphaFoldDB" id="A0A1M6N5E3"/>
<dbReference type="CDD" id="cd02209">
    <property type="entry name" value="cupin_XRE_C"/>
    <property type="match status" value="1"/>
</dbReference>
<dbReference type="PANTHER" id="PTHR46797">
    <property type="entry name" value="HTH-TYPE TRANSCRIPTIONAL REGULATOR"/>
    <property type="match status" value="1"/>
</dbReference>
<dbReference type="Proteomes" id="UP000189935">
    <property type="component" value="Chromosome I"/>
</dbReference>
<dbReference type="InterPro" id="IPR050807">
    <property type="entry name" value="TransReg_Diox_bact_type"/>
</dbReference>
<sequence length="205" mass="21625">MKKATSATRFPRDGSAQDELALGVKLKHARIAKAMRLADLAAASGCSESLISKIENRKATPSLNTLHRLAKGLGITIATLLSEQTPAHGIIMREGQRPVLSRIGLGGFGVDGVETELLIPFGADSALQATLLRVQPGARSDGMRQHEGDEVGYIVTGEIALTVEGDTYALKAGDAFFFPSMRPHGVANPGEAAAMIVWVNTPPTL</sequence>
<proteinExistence type="predicted"/>
<dbReference type="SUPFAM" id="SSF51182">
    <property type="entry name" value="RmlC-like cupins"/>
    <property type="match status" value="1"/>
</dbReference>
<dbReference type="SUPFAM" id="SSF47413">
    <property type="entry name" value="lambda repressor-like DNA-binding domains"/>
    <property type="match status" value="1"/>
</dbReference>
<name>A0A1M6N5E3_9BRAD</name>
<dbReference type="SMART" id="SM00530">
    <property type="entry name" value="HTH_XRE"/>
    <property type="match status" value="1"/>
</dbReference>
<dbReference type="GO" id="GO:0003677">
    <property type="term" value="F:DNA binding"/>
    <property type="evidence" value="ECO:0007669"/>
    <property type="project" value="UniProtKB-KW"/>
</dbReference>
<dbReference type="Gene3D" id="1.10.260.40">
    <property type="entry name" value="lambda repressor-like DNA-binding domains"/>
    <property type="match status" value="1"/>
</dbReference>
<gene>
    <name evidence="3" type="ORF">SAMN05444159_1868</name>
</gene>
<dbReference type="Pfam" id="PF13560">
    <property type="entry name" value="HTH_31"/>
    <property type="match status" value="1"/>
</dbReference>
<dbReference type="RefSeq" id="WP_154071219.1">
    <property type="nucleotide sequence ID" value="NZ_LT670844.1"/>
</dbReference>
<dbReference type="CDD" id="cd00093">
    <property type="entry name" value="HTH_XRE"/>
    <property type="match status" value="1"/>
</dbReference>